<protein>
    <submittedName>
        <fullName evidence="1">Uncharacterized protein</fullName>
    </submittedName>
</protein>
<name>W0F267_9BACT</name>
<evidence type="ECO:0000313" key="1">
    <source>
        <dbReference type="EMBL" id="AHF17145.1"/>
    </source>
</evidence>
<keyword evidence="2" id="KW-1185">Reference proteome</keyword>
<reference evidence="1 2" key="1">
    <citation type="submission" date="2013-12" db="EMBL/GenBank/DDBJ databases">
        <authorList>
            <consortium name="DOE Joint Genome Institute"/>
            <person name="Eisen J."/>
            <person name="Huntemann M."/>
            <person name="Han J."/>
            <person name="Chen A."/>
            <person name="Kyrpides N."/>
            <person name="Mavromatis K."/>
            <person name="Markowitz V."/>
            <person name="Palaniappan K."/>
            <person name="Ivanova N."/>
            <person name="Schaumberg A."/>
            <person name="Pati A."/>
            <person name="Liolios K."/>
            <person name="Nordberg H.P."/>
            <person name="Cantor M.N."/>
            <person name="Hua S.X."/>
            <person name="Woyke T."/>
        </authorList>
    </citation>
    <scope>NUCLEOTIDE SEQUENCE [LARGE SCALE GENOMIC DNA]</scope>
    <source>
        <strain evidence="2">DSM 19437</strain>
    </source>
</reference>
<dbReference type="STRING" id="929713.NIASO_02425"/>
<sequence>MIVIPISLLNYIQRKIGQAEAQIKEIKFFGVTNYYLRRHLEWSSEHFRMRVKLREATQAL</sequence>
<evidence type="ECO:0000313" key="2">
    <source>
        <dbReference type="Proteomes" id="UP000003586"/>
    </source>
</evidence>
<dbReference type="Proteomes" id="UP000003586">
    <property type="component" value="Chromosome"/>
</dbReference>
<dbReference type="HOGENOM" id="CLU_2936907_0_0_10"/>
<organism evidence="1 2">
    <name type="scientific">Niabella soli DSM 19437</name>
    <dbReference type="NCBI Taxonomy" id="929713"/>
    <lineage>
        <taxon>Bacteria</taxon>
        <taxon>Pseudomonadati</taxon>
        <taxon>Bacteroidota</taxon>
        <taxon>Chitinophagia</taxon>
        <taxon>Chitinophagales</taxon>
        <taxon>Chitinophagaceae</taxon>
        <taxon>Niabella</taxon>
    </lineage>
</organism>
<gene>
    <name evidence="1" type="ORF">NIASO_02425</name>
</gene>
<accession>W0F267</accession>
<dbReference type="KEGG" id="nso:NIASO_02425"/>
<dbReference type="EMBL" id="CP007035">
    <property type="protein sequence ID" value="AHF17145.1"/>
    <property type="molecule type" value="Genomic_DNA"/>
</dbReference>
<proteinExistence type="predicted"/>
<dbReference type="AlphaFoldDB" id="W0F267"/>